<keyword evidence="2" id="KW-0012">Acyltransferase</keyword>
<gene>
    <name evidence="5" type="ORF">EV138_2259</name>
</gene>
<organism evidence="5 6">
    <name type="scientific">Kribbella voronezhensis</name>
    <dbReference type="NCBI Taxonomy" id="2512212"/>
    <lineage>
        <taxon>Bacteria</taxon>
        <taxon>Bacillati</taxon>
        <taxon>Actinomycetota</taxon>
        <taxon>Actinomycetes</taxon>
        <taxon>Propionibacteriales</taxon>
        <taxon>Kribbellaceae</taxon>
        <taxon>Kribbella</taxon>
    </lineage>
</organism>
<accession>A0A4V3FK40</accession>
<dbReference type="SUPFAM" id="SSF55729">
    <property type="entry name" value="Acyl-CoA N-acyltransferases (Nat)"/>
    <property type="match status" value="1"/>
</dbReference>
<dbReference type="PANTHER" id="PTHR43877:SF2">
    <property type="entry name" value="AMINOALKYLPHOSPHONATE N-ACETYLTRANSFERASE-RELATED"/>
    <property type="match status" value="1"/>
</dbReference>
<dbReference type="InterPro" id="IPR050832">
    <property type="entry name" value="Bact_Acetyltransf"/>
</dbReference>
<dbReference type="CDD" id="cd04301">
    <property type="entry name" value="NAT_SF"/>
    <property type="match status" value="1"/>
</dbReference>
<dbReference type="Proteomes" id="UP000295151">
    <property type="component" value="Unassembled WGS sequence"/>
</dbReference>
<proteinExistence type="predicted"/>
<dbReference type="Pfam" id="PF13508">
    <property type="entry name" value="Acetyltransf_7"/>
    <property type="match status" value="1"/>
</dbReference>
<evidence type="ECO:0000313" key="6">
    <source>
        <dbReference type="Proteomes" id="UP000295151"/>
    </source>
</evidence>
<evidence type="ECO:0000313" key="5">
    <source>
        <dbReference type="EMBL" id="TDU88713.1"/>
    </source>
</evidence>
<dbReference type="InterPro" id="IPR016181">
    <property type="entry name" value="Acyl_CoA_acyltransferase"/>
</dbReference>
<keyword evidence="1 5" id="KW-0808">Transferase</keyword>
<feature type="region of interest" description="Disordered" evidence="3">
    <location>
        <begin position="164"/>
        <end position="184"/>
    </location>
</feature>
<evidence type="ECO:0000259" key="4">
    <source>
        <dbReference type="PROSITE" id="PS51186"/>
    </source>
</evidence>
<dbReference type="EMBL" id="SOCE01000001">
    <property type="protein sequence ID" value="TDU88713.1"/>
    <property type="molecule type" value="Genomic_DNA"/>
</dbReference>
<dbReference type="PANTHER" id="PTHR43877">
    <property type="entry name" value="AMINOALKYLPHOSPHONATE N-ACETYLTRANSFERASE-RELATED-RELATED"/>
    <property type="match status" value="1"/>
</dbReference>
<protein>
    <submittedName>
        <fullName evidence="5">Putative N-acetyltransferase YhbS</fullName>
    </submittedName>
</protein>
<name>A0A4V3FK40_9ACTN</name>
<evidence type="ECO:0000256" key="3">
    <source>
        <dbReference type="SAM" id="MobiDB-lite"/>
    </source>
</evidence>
<evidence type="ECO:0000256" key="2">
    <source>
        <dbReference type="ARBA" id="ARBA00023315"/>
    </source>
</evidence>
<reference evidence="5 6" key="1">
    <citation type="submission" date="2019-03" db="EMBL/GenBank/DDBJ databases">
        <title>Genomic Encyclopedia of Type Strains, Phase III (KMG-III): the genomes of soil and plant-associated and newly described type strains.</title>
        <authorList>
            <person name="Whitman W."/>
        </authorList>
    </citation>
    <scope>NUCLEOTIDE SEQUENCE [LARGE SCALE GENOMIC DNA]</scope>
    <source>
        <strain evidence="5 6">VKM Ac-2575</strain>
    </source>
</reference>
<keyword evidence="6" id="KW-1185">Reference proteome</keyword>
<dbReference type="AlphaFoldDB" id="A0A4V3FK40"/>
<feature type="domain" description="N-acetyltransferase" evidence="4">
    <location>
        <begin position="12"/>
        <end position="161"/>
    </location>
</feature>
<dbReference type="InterPro" id="IPR000182">
    <property type="entry name" value="GNAT_dom"/>
</dbReference>
<comment type="caution">
    <text evidence="5">The sequence shown here is derived from an EMBL/GenBank/DDBJ whole genome shotgun (WGS) entry which is preliminary data.</text>
</comment>
<sequence length="184" mass="19746">MDELGPRLGDMLQIRPAVTADVEVVDEIAQSAFEHYTARIGRPPTPMSIDYRAAVEAGKIWVADDRSTVVGFVLLENEDDALLLDVIAVSPAAQGTGVGSALLTFTETEAETRGYSRITLYTNVMMTENLAYYPRHGYVETGRQYKNGFGRAHFEKMLAGVSGDEGSAVSGVGPTDETGGLQPG</sequence>
<dbReference type="GO" id="GO:0016747">
    <property type="term" value="F:acyltransferase activity, transferring groups other than amino-acyl groups"/>
    <property type="evidence" value="ECO:0007669"/>
    <property type="project" value="InterPro"/>
</dbReference>
<evidence type="ECO:0000256" key="1">
    <source>
        <dbReference type="ARBA" id="ARBA00022679"/>
    </source>
</evidence>
<dbReference type="PROSITE" id="PS51186">
    <property type="entry name" value="GNAT"/>
    <property type="match status" value="1"/>
</dbReference>
<dbReference type="Gene3D" id="3.40.630.30">
    <property type="match status" value="1"/>
</dbReference>